<dbReference type="Proteomes" id="UP000094801">
    <property type="component" value="Unassembled WGS sequence"/>
</dbReference>
<evidence type="ECO:0000256" key="1">
    <source>
        <dbReference type="ARBA" id="ARBA00001623"/>
    </source>
</evidence>
<dbReference type="UniPathway" id="UPA00619">
    <property type="reaction ID" value="UER00676"/>
</dbReference>
<comment type="pathway">
    <text evidence="3">Secondary metabolite metabolism; methylglyoxal degradation; (R)-lactate from methylglyoxal: step 2/2.</text>
</comment>
<keyword evidence="8" id="KW-0862">Zinc</keyword>
<evidence type="ECO:0000256" key="4">
    <source>
        <dbReference type="ARBA" id="ARBA00006759"/>
    </source>
</evidence>
<evidence type="ECO:0000256" key="8">
    <source>
        <dbReference type="ARBA" id="ARBA00022833"/>
    </source>
</evidence>
<dbReference type="EMBL" id="KV453848">
    <property type="protein sequence ID" value="ODV87473.1"/>
    <property type="molecule type" value="Genomic_DNA"/>
</dbReference>
<proteinExistence type="inferred from homology"/>
<dbReference type="STRING" id="983967.A0A1E4T6V3"/>
<keyword evidence="6" id="KW-0479">Metal-binding</keyword>
<dbReference type="SUPFAM" id="SSF56281">
    <property type="entry name" value="Metallo-hydrolase/oxidoreductase"/>
    <property type="match status" value="1"/>
</dbReference>
<evidence type="ECO:0000256" key="9">
    <source>
        <dbReference type="ARBA" id="ARBA00031044"/>
    </source>
</evidence>
<evidence type="ECO:0000256" key="7">
    <source>
        <dbReference type="ARBA" id="ARBA00022801"/>
    </source>
</evidence>
<dbReference type="PANTHER" id="PTHR11935:SF94">
    <property type="entry name" value="TENZING NORGAY, ISOFORM C"/>
    <property type="match status" value="1"/>
</dbReference>
<evidence type="ECO:0000256" key="3">
    <source>
        <dbReference type="ARBA" id="ARBA00004963"/>
    </source>
</evidence>
<evidence type="ECO:0000259" key="10">
    <source>
        <dbReference type="SMART" id="SM00849"/>
    </source>
</evidence>
<dbReference type="PANTHER" id="PTHR11935">
    <property type="entry name" value="BETA LACTAMASE DOMAIN"/>
    <property type="match status" value="1"/>
</dbReference>
<dbReference type="Pfam" id="PF00753">
    <property type="entry name" value="Lactamase_B"/>
    <property type="match status" value="1"/>
</dbReference>
<sequence length="251" mass="28235">MRWKSGDNFCYILSDTSTSDSWIIDPAYPDDIKPYLTAAKKNNIKAIVNTHHHYDHAGGNAELLESLLKNPDLPVIAGKDSQKVTYTPKDGEKIKLGQDLEISCIHTPCHTRDSICYYVEDLKTNEKCVFTGDTLFISGCGRFFEGDAKEMKEALEKLMKLPDDTKVYPGHEYTLSNVRFSKSVLGGSNKSILELEKFCLKNDVSTGFFTVADEKTFNPFIRLDDPNVIAATGETDPVKVMDKLRTMKNKF</sequence>
<accession>A0A1E4T6V3</accession>
<reference evidence="12" key="1">
    <citation type="submission" date="2016-04" db="EMBL/GenBank/DDBJ databases">
        <title>Comparative genomics of biotechnologically important yeasts.</title>
        <authorList>
            <consortium name="DOE Joint Genome Institute"/>
            <person name="Riley R."/>
            <person name="Haridas S."/>
            <person name="Wolfe K.H."/>
            <person name="Lopes M.R."/>
            <person name="Hittinger C.T."/>
            <person name="Goker M."/>
            <person name="Salamov A."/>
            <person name="Wisecaver J."/>
            <person name="Long T.M."/>
            <person name="Aerts A.L."/>
            <person name="Barry K."/>
            <person name="Choi C."/>
            <person name="Clum A."/>
            <person name="Coughlan A.Y."/>
            <person name="Deshpande S."/>
            <person name="Douglass A.P."/>
            <person name="Hanson S.J."/>
            <person name="Klenk H.-P."/>
            <person name="Labutti K."/>
            <person name="Lapidus A."/>
            <person name="Lindquist E."/>
            <person name="Lipzen A."/>
            <person name="Meier-Kolthoff J.P."/>
            <person name="Ohm R.A."/>
            <person name="Otillar R.P."/>
            <person name="Pangilinan J."/>
            <person name="Peng Y."/>
            <person name="Rokas A."/>
            <person name="Rosa C.A."/>
            <person name="Scheuner C."/>
            <person name="Sibirny A.A."/>
            <person name="Slot J.C."/>
            <person name="Stielow J.B."/>
            <person name="Sun H."/>
            <person name="Kurtzman C.P."/>
            <person name="Blackwell M."/>
            <person name="Grigoriev I.V."/>
            <person name="Jeffries T.W."/>
        </authorList>
    </citation>
    <scope>NUCLEOTIDE SEQUENCE [LARGE SCALE GENOMIC DNA]</scope>
    <source>
        <strain evidence="12">NRRL YB-2248</strain>
    </source>
</reference>
<dbReference type="InterPro" id="IPR035680">
    <property type="entry name" value="Clx_II_MBL"/>
</dbReference>
<comment type="similarity">
    <text evidence="4">Belongs to the metallo-beta-lactamase superfamily. Glyoxalase II family.</text>
</comment>
<dbReference type="Pfam" id="PF16123">
    <property type="entry name" value="HAGH_C"/>
    <property type="match status" value="1"/>
</dbReference>
<comment type="cofactor">
    <cofactor evidence="2">
        <name>Zn(2+)</name>
        <dbReference type="ChEBI" id="CHEBI:29105"/>
    </cofactor>
</comment>
<dbReference type="SMART" id="SM00849">
    <property type="entry name" value="Lactamase_B"/>
    <property type="match status" value="1"/>
</dbReference>
<dbReference type="CDD" id="cd07723">
    <property type="entry name" value="hydroxyacylglutathione_hydrolase_MBL-fold"/>
    <property type="match status" value="1"/>
</dbReference>
<comment type="catalytic activity">
    <reaction evidence="1">
        <text>an S-(2-hydroxyacyl)glutathione + H2O = a 2-hydroxy carboxylate + glutathione + H(+)</text>
        <dbReference type="Rhea" id="RHEA:21864"/>
        <dbReference type="ChEBI" id="CHEBI:15377"/>
        <dbReference type="ChEBI" id="CHEBI:15378"/>
        <dbReference type="ChEBI" id="CHEBI:57925"/>
        <dbReference type="ChEBI" id="CHEBI:58896"/>
        <dbReference type="ChEBI" id="CHEBI:71261"/>
        <dbReference type="EC" id="3.1.2.6"/>
    </reaction>
</comment>
<protein>
    <recommendedName>
        <fullName evidence="5">hydroxyacylglutathione hydrolase</fullName>
        <ecNumber evidence="5">3.1.2.6</ecNumber>
    </recommendedName>
    <alternativeName>
        <fullName evidence="9">Glyoxalase II</fullName>
    </alternativeName>
</protein>
<dbReference type="GO" id="GO:0046872">
    <property type="term" value="F:metal ion binding"/>
    <property type="evidence" value="ECO:0007669"/>
    <property type="project" value="UniProtKB-KW"/>
</dbReference>
<dbReference type="InterPro" id="IPR001279">
    <property type="entry name" value="Metallo-B-lactamas"/>
</dbReference>
<dbReference type="GO" id="GO:0004416">
    <property type="term" value="F:hydroxyacylglutathione hydrolase activity"/>
    <property type="evidence" value="ECO:0007669"/>
    <property type="project" value="UniProtKB-EC"/>
</dbReference>
<name>A0A1E4T6V3_9ASCO</name>
<organism evidence="11 12">
    <name type="scientific">[Candida] arabinofermentans NRRL YB-2248</name>
    <dbReference type="NCBI Taxonomy" id="983967"/>
    <lineage>
        <taxon>Eukaryota</taxon>
        <taxon>Fungi</taxon>
        <taxon>Dikarya</taxon>
        <taxon>Ascomycota</taxon>
        <taxon>Saccharomycotina</taxon>
        <taxon>Pichiomycetes</taxon>
        <taxon>Pichiales</taxon>
        <taxon>Pichiaceae</taxon>
        <taxon>Ogataea</taxon>
        <taxon>Ogataea/Candida clade</taxon>
    </lineage>
</organism>
<evidence type="ECO:0000313" key="11">
    <source>
        <dbReference type="EMBL" id="ODV87473.1"/>
    </source>
</evidence>
<dbReference type="Gene3D" id="3.60.15.10">
    <property type="entry name" value="Ribonuclease Z/Hydroxyacylglutathione hydrolase-like"/>
    <property type="match status" value="1"/>
</dbReference>
<evidence type="ECO:0000256" key="6">
    <source>
        <dbReference type="ARBA" id="ARBA00022723"/>
    </source>
</evidence>
<dbReference type="InterPro" id="IPR032282">
    <property type="entry name" value="HAGH_C"/>
</dbReference>
<keyword evidence="12" id="KW-1185">Reference proteome</keyword>
<dbReference type="EC" id="3.1.2.6" evidence="5"/>
<gene>
    <name evidence="11" type="ORF">CANARDRAFT_6006</name>
</gene>
<evidence type="ECO:0000256" key="5">
    <source>
        <dbReference type="ARBA" id="ARBA00011917"/>
    </source>
</evidence>
<dbReference type="AlphaFoldDB" id="A0A1E4T6V3"/>
<dbReference type="OrthoDB" id="515692at2759"/>
<evidence type="ECO:0000256" key="2">
    <source>
        <dbReference type="ARBA" id="ARBA00001947"/>
    </source>
</evidence>
<keyword evidence="7" id="KW-0378">Hydrolase</keyword>
<feature type="domain" description="Metallo-beta-lactamase" evidence="10">
    <location>
        <begin position="7"/>
        <end position="171"/>
    </location>
</feature>
<evidence type="ECO:0000313" key="12">
    <source>
        <dbReference type="Proteomes" id="UP000094801"/>
    </source>
</evidence>
<dbReference type="InterPro" id="IPR036866">
    <property type="entry name" value="RibonucZ/Hydroxyglut_hydro"/>
</dbReference>